<accession>A0A0E9PPS8</accession>
<sequence>MTSKSLAKYLAIREDVLHGEESYHFGGAQPPSTSLMTSRKELVSMMEASLSKAS</sequence>
<proteinExistence type="predicted"/>
<dbReference type="AlphaFoldDB" id="A0A0E9PPS8"/>
<evidence type="ECO:0000313" key="1">
    <source>
        <dbReference type="EMBL" id="JAH06519.1"/>
    </source>
</evidence>
<name>A0A0E9PPS8_ANGAN</name>
<reference evidence="1" key="2">
    <citation type="journal article" date="2015" name="Fish Shellfish Immunol.">
        <title>Early steps in the European eel (Anguilla anguilla)-Vibrio vulnificus interaction in the gills: Role of the RtxA13 toxin.</title>
        <authorList>
            <person name="Callol A."/>
            <person name="Pajuelo D."/>
            <person name="Ebbesson L."/>
            <person name="Teles M."/>
            <person name="MacKenzie S."/>
            <person name="Amaro C."/>
        </authorList>
    </citation>
    <scope>NUCLEOTIDE SEQUENCE</scope>
</reference>
<organism evidence="1">
    <name type="scientific">Anguilla anguilla</name>
    <name type="common">European freshwater eel</name>
    <name type="synonym">Muraena anguilla</name>
    <dbReference type="NCBI Taxonomy" id="7936"/>
    <lineage>
        <taxon>Eukaryota</taxon>
        <taxon>Metazoa</taxon>
        <taxon>Chordata</taxon>
        <taxon>Craniata</taxon>
        <taxon>Vertebrata</taxon>
        <taxon>Euteleostomi</taxon>
        <taxon>Actinopterygii</taxon>
        <taxon>Neopterygii</taxon>
        <taxon>Teleostei</taxon>
        <taxon>Anguilliformes</taxon>
        <taxon>Anguillidae</taxon>
        <taxon>Anguilla</taxon>
    </lineage>
</organism>
<reference evidence="1" key="1">
    <citation type="submission" date="2014-11" db="EMBL/GenBank/DDBJ databases">
        <authorList>
            <person name="Amaro Gonzalez C."/>
        </authorList>
    </citation>
    <scope>NUCLEOTIDE SEQUENCE</scope>
</reference>
<protein>
    <submittedName>
        <fullName evidence="1">Uncharacterized protein</fullName>
    </submittedName>
</protein>
<dbReference type="EMBL" id="GBXM01102058">
    <property type="protein sequence ID" value="JAH06519.1"/>
    <property type="molecule type" value="Transcribed_RNA"/>
</dbReference>